<dbReference type="PANTHER" id="PTHR33406">
    <property type="entry name" value="MEMBRANE PROTEIN MJ1562-RELATED"/>
    <property type="match status" value="1"/>
</dbReference>
<feature type="transmembrane region" description="Helical" evidence="7">
    <location>
        <begin position="521"/>
        <end position="538"/>
    </location>
</feature>
<proteinExistence type="predicted"/>
<feature type="transmembrane region" description="Helical" evidence="7">
    <location>
        <begin position="797"/>
        <end position="820"/>
    </location>
</feature>
<dbReference type="SUPFAM" id="SSF82866">
    <property type="entry name" value="Multidrug efflux transporter AcrB transmembrane domain"/>
    <property type="match status" value="2"/>
</dbReference>
<feature type="compositionally biased region" description="Acidic residues" evidence="6">
    <location>
        <begin position="183"/>
        <end position="203"/>
    </location>
</feature>
<evidence type="ECO:0000256" key="3">
    <source>
        <dbReference type="ARBA" id="ARBA00022692"/>
    </source>
</evidence>
<evidence type="ECO:0000313" key="10">
    <source>
        <dbReference type="Proteomes" id="UP000005801"/>
    </source>
</evidence>
<accession>A6GD53</accession>
<evidence type="ECO:0000256" key="4">
    <source>
        <dbReference type="ARBA" id="ARBA00022989"/>
    </source>
</evidence>
<feature type="region of interest" description="Disordered" evidence="6">
    <location>
        <begin position="177"/>
        <end position="218"/>
    </location>
</feature>
<feature type="transmembrane region" description="Helical" evidence="7">
    <location>
        <begin position="460"/>
        <end position="482"/>
    </location>
</feature>
<feature type="transmembrane region" description="Helical" evidence="7">
    <location>
        <begin position="771"/>
        <end position="791"/>
    </location>
</feature>
<dbReference type="InterPro" id="IPR050545">
    <property type="entry name" value="Mycobact_MmpL"/>
</dbReference>
<keyword evidence="2" id="KW-1003">Cell membrane</keyword>
<reference evidence="9 10" key="1">
    <citation type="submission" date="2007-06" db="EMBL/GenBank/DDBJ databases">
        <authorList>
            <person name="Shimkets L."/>
            <person name="Ferriera S."/>
            <person name="Johnson J."/>
            <person name="Kravitz S."/>
            <person name="Beeson K."/>
            <person name="Sutton G."/>
            <person name="Rogers Y.-H."/>
            <person name="Friedman R."/>
            <person name="Frazier M."/>
            <person name="Venter J.C."/>
        </authorList>
    </citation>
    <scope>NUCLEOTIDE SEQUENCE [LARGE SCALE GENOMIC DNA]</scope>
    <source>
        <strain evidence="9 10">SIR-1</strain>
    </source>
</reference>
<comment type="caution">
    <text evidence="9">The sequence shown here is derived from an EMBL/GenBank/DDBJ whole genome shotgun (WGS) entry which is preliminary data.</text>
</comment>
<feature type="transmembrane region" description="Helical" evidence="7">
    <location>
        <begin position="748"/>
        <end position="764"/>
    </location>
</feature>
<gene>
    <name evidence="9" type="ORF">PPSIR1_07658</name>
</gene>
<feature type="transmembrane region" description="Helical" evidence="7">
    <location>
        <begin position="365"/>
        <end position="386"/>
    </location>
</feature>
<sequence>MSEVPERSPGGLTRRVAAMVAAASATRQRAAVTVLVAVLIAALAFWYGSSVAVNTDLRALLPKTAPSVAALDTLEARKGSAERFIVAIEAPTAEDAERMVTGLAETIEAWPETEELTVVRDYTSLRNHSLYFLELDQLEELRDELDAERKQAVARSMSLGLGGDDGGDIDVNAVSVTGGWDDPGWDQELEWDDTGGDEGEAGEDPPKPGPSPEGVAGAADVEPFDLERFLDEQRQTLIDQSGLEAAEVDVIWPKENEQGEIEWEEEVGRSYSNDDGTVRTIQASLSKPATDVRFAQDVVGRVQARAAELVAEGVSAQTRAEVVAAYNVSGEVDTILRDARRATWISALSVLAVLLLGFRSFRAISLVGVPMAVAMGLTLAVAKLAFGELNALTVFLFAVLFGMGVDFSVHLFALRQRQGKEADWESVIAEHLRPLASTMATTSGSLAVLALAEFKAFREFGLISAVGVAICFVAALILVPAVDTLAGPLRARSLARAEAAAKAEPSAKLERRRRWLVRGRAVLLAACAVVAVIGAPQLRMEKDTRALKSQAQKQKASIAYGSTGGRCSKTLAFVADTPEDLDTVVDRMLDERHELLPGAIDTGQSREPWVRDVYSLRTLMPIEQAAKAKVIAEVGSRTNDFLAELPDLDEEAQRHTTHLEALERLAKSDPLRQDELPSWAVEPFREQDGRADRIAHACLNIAGYHIDELIAVRGRVDDIVEGTTAQPADSRLVFADLMVLVEDDAQRLPVIALLVILLFIAFDLRDLKSTVACFATLGLGLVLVIAVMGLWPLRLNFFNLVVMPAVVGLGIDASIHLWHARERSTLAATGKASLIAALTTVAGFSGLLAAEHAGLRSIGEVGVVAIIVCVGVAFLALYPLGRKPSAAAKTRAE</sequence>
<feature type="domain" description="SSD" evidence="8">
    <location>
        <begin position="344"/>
        <end position="485"/>
    </location>
</feature>
<keyword evidence="5 7" id="KW-0472">Membrane</keyword>
<dbReference type="PROSITE" id="PS50156">
    <property type="entry name" value="SSD"/>
    <property type="match status" value="1"/>
</dbReference>
<dbReference type="Gene3D" id="1.20.1640.10">
    <property type="entry name" value="Multidrug efflux transporter AcrB transmembrane domain"/>
    <property type="match status" value="2"/>
</dbReference>
<dbReference type="RefSeq" id="WP_006974644.1">
    <property type="nucleotide sequence ID" value="NZ_ABCS01000070.1"/>
</dbReference>
<feature type="transmembrane region" description="Helical" evidence="7">
    <location>
        <begin position="30"/>
        <end position="48"/>
    </location>
</feature>
<organism evidence="9 10">
    <name type="scientific">Plesiocystis pacifica SIR-1</name>
    <dbReference type="NCBI Taxonomy" id="391625"/>
    <lineage>
        <taxon>Bacteria</taxon>
        <taxon>Pseudomonadati</taxon>
        <taxon>Myxococcota</taxon>
        <taxon>Polyangia</taxon>
        <taxon>Nannocystales</taxon>
        <taxon>Nannocystaceae</taxon>
        <taxon>Plesiocystis</taxon>
    </lineage>
</organism>
<dbReference type="eggNOG" id="COG4258">
    <property type="taxonomic scope" value="Bacteria"/>
</dbReference>
<protein>
    <recommendedName>
        <fullName evidence="8">SSD domain-containing protein</fullName>
    </recommendedName>
</protein>
<dbReference type="GO" id="GO:0005886">
    <property type="term" value="C:plasma membrane"/>
    <property type="evidence" value="ECO:0007669"/>
    <property type="project" value="UniProtKB-SubCell"/>
</dbReference>
<dbReference type="InterPro" id="IPR004869">
    <property type="entry name" value="MMPL_dom"/>
</dbReference>
<evidence type="ECO:0000256" key="2">
    <source>
        <dbReference type="ARBA" id="ARBA00022475"/>
    </source>
</evidence>
<dbReference type="Proteomes" id="UP000005801">
    <property type="component" value="Unassembled WGS sequence"/>
</dbReference>
<dbReference type="OrthoDB" id="49344at2"/>
<name>A6GD53_9BACT</name>
<evidence type="ECO:0000256" key="6">
    <source>
        <dbReference type="SAM" id="MobiDB-lite"/>
    </source>
</evidence>
<feature type="transmembrane region" description="Helical" evidence="7">
    <location>
        <begin position="392"/>
        <end position="414"/>
    </location>
</feature>
<evidence type="ECO:0000256" key="7">
    <source>
        <dbReference type="SAM" id="Phobius"/>
    </source>
</evidence>
<dbReference type="Pfam" id="PF03176">
    <property type="entry name" value="MMPL"/>
    <property type="match status" value="1"/>
</dbReference>
<comment type="subcellular location">
    <subcellularLocation>
        <location evidence="1">Cell membrane</location>
        <topology evidence="1">Multi-pass membrane protein</topology>
    </subcellularLocation>
</comment>
<dbReference type="PANTHER" id="PTHR33406:SF13">
    <property type="entry name" value="MEMBRANE PROTEIN YDFJ"/>
    <property type="match status" value="1"/>
</dbReference>
<dbReference type="STRING" id="391625.PPSIR1_07658"/>
<evidence type="ECO:0000313" key="9">
    <source>
        <dbReference type="EMBL" id="EDM76211.1"/>
    </source>
</evidence>
<feature type="transmembrane region" description="Helical" evidence="7">
    <location>
        <begin position="862"/>
        <end position="881"/>
    </location>
</feature>
<evidence type="ECO:0000256" key="5">
    <source>
        <dbReference type="ARBA" id="ARBA00023136"/>
    </source>
</evidence>
<evidence type="ECO:0000256" key="1">
    <source>
        <dbReference type="ARBA" id="ARBA00004651"/>
    </source>
</evidence>
<feature type="transmembrane region" description="Helical" evidence="7">
    <location>
        <begin position="832"/>
        <end position="850"/>
    </location>
</feature>
<keyword evidence="3 7" id="KW-0812">Transmembrane</keyword>
<dbReference type="InterPro" id="IPR000731">
    <property type="entry name" value="SSD"/>
</dbReference>
<evidence type="ECO:0000259" key="8">
    <source>
        <dbReference type="PROSITE" id="PS50156"/>
    </source>
</evidence>
<keyword evidence="4 7" id="KW-1133">Transmembrane helix</keyword>
<dbReference type="AlphaFoldDB" id="A6GD53"/>
<dbReference type="EMBL" id="ABCS01000070">
    <property type="protein sequence ID" value="EDM76211.1"/>
    <property type="molecule type" value="Genomic_DNA"/>
</dbReference>
<keyword evidence="10" id="KW-1185">Reference proteome</keyword>